<dbReference type="Gene3D" id="3.40.50.300">
    <property type="entry name" value="P-loop containing nucleotide triphosphate hydrolases"/>
    <property type="match status" value="2"/>
</dbReference>
<dbReference type="PROSITE" id="PS51192">
    <property type="entry name" value="HELICASE_ATP_BIND_1"/>
    <property type="match status" value="1"/>
</dbReference>
<dbReference type="InterPro" id="IPR011545">
    <property type="entry name" value="DEAD/DEAH_box_helicase_dom"/>
</dbReference>
<dbReference type="Proteomes" id="UP000541770">
    <property type="component" value="Unassembled WGS sequence"/>
</dbReference>
<keyword evidence="2" id="KW-0378">Hydrolase</keyword>
<keyword evidence="1" id="KW-0547">Nucleotide-binding</keyword>
<dbReference type="GO" id="GO:0004386">
    <property type="term" value="F:helicase activity"/>
    <property type="evidence" value="ECO:0007669"/>
    <property type="project" value="UniProtKB-KW"/>
</dbReference>
<evidence type="ECO:0000256" key="4">
    <source>
        <dbReference type="ARBA" id="ARBA00022840"/>
    </source>
</evidence>
<dbReference type="InterPro" id="IPR027417">
    <property type="entry name" value="P-loop_NTPase"/>
</dbReference>
<feature type="domain" description="Helicase ATP-binding" evidence="5">
    <location>
        <begin position="97"/>
        <end position="234"/>
    </location>
</feature>
<comment type="caution">
    <text evidence="6">The sequence shown here is derived from an EMBL/GenBank/DDBJ whole genome shotgun (WGS) entry which is preliminary data.</text>
</comment>
<proteinExistence type="predicted"/>
<reference evidence="6 7" key="1">
    <citation type="submission" date="2020-07" db="EMBL/GenBank/DDBJ databases">
        <title>Diversity of carbapenemase encoding genes among Pseudomonas putida group clinical isolates in a tertiary Brazilian hospital.</title>
        <authorList>
            <person name="Alberto-Lei F."/>
            <person name="Nodari C.S."/>
            <person name="Streling A.P."/>
            <person name="Paulino J.T."/>
            <person name="Bessa-Neto F.O."/>
            <person name="Cayo R."/>
            <person name="Gales A.C."/>
        </authorList>
    </citation>
    <scope>NUCLEOTIDE SEQUENCE [LARGE SCALE GENOMIC DNA]</scope>
    <source>
        <strain evidence="6 7">14802</strain>
    </source>
</reference>
<dbReference type="GO" id="GO:0005524">
    <property type="term" value="F:ATP binding"/>
    <property type="evidence" value="ECO:0007669"/>
    <property type="project" value="UniProtKB-KW"/>
</dbReference>
<dbReference type="InterPro" id="IPR001650">
    <property type="entry name" value="Helicase_C-like"/>
</dbReference>
<name>A0A7W2Q0D8_9PSED</name>
<sequence length="756" mass="85593">MAGIKNSPDPYADISNLLRALHEEGPVRSEILESLALYKEFHEDVFFEFEESIISAIGLFYKVGSPDSLYALLMSSVGAQHKKDFGELLTPVQASVRRAIEEKQFVSISAPTSAGKSYSIRDFIAEQSGDAVIVVPSRALIAEYMSTVRERFAGDKSVMVSSFIDSVFTSRNLRRIFILTPERARELFSLGHKLKVNVFFFDEAQVSEEKARGVDFDVLVRRVSKVFPKAKLIFAHPFVENPVAQFKKHSIPMDKGYARSYTHGAVGKISVFRHANKKDYYFSPFEDKGYLLSKACEFEGGFEKFAFNGKHSILIFVSKASIYNDKFSIDFDKYIEEFPDVVDEEALEIIKAVEHMLGADVRDHRSKLVALLKKGVVIHHGSVPLEVRFLVERFIRGKHAKICFATSTLAQGVNMPFDVLWLQNMRMVGDGSDKSLSFKNLIGRAGRLTRLKKYDYGYVFTESPKLYAERLNDTYSLSEVSILDKEYEGDDADVKEVIDSIRDGSFDDDYNLPETKVKRLSASPVLEACRKVLDIMYENGEIRKGLSGKESKPYRLAVRESLKIIFASSINRLLYPGEEEVFNTAIMIFLLAVGGRSFREIAGIRFSNISRRDSGRQGNADFAQPANKLPDATLTNKFSLFYDVPARNVSYDAVVFDTYDYMDQVISFSLSDVFLASFRIYGQLTSDARAQKMVELLRYGPNNVMHMLLMRYGFPPDSVSEISDYVSFVNEKEIVFSSAIASAPQHIQDMTEWYRP</sequence>
<dbReference type="SUPFAM" id="SSF52540">
    <property type="entry name" value="P-loop containing nucleoside triphosphate hydrolases"/>
    <property type="match status" value="1"/>
</dbReference>
<evidence type="ECO:0000313" key="7">
    <source>
        <dbReference type="Proteomes" id="UP000541770"/>
    </source>
</evidence>
<dbReference type="PANTHER" id="PTHR47961:SF6">
    <property type="entry name" value="DNA-DIRECTED DNA POLYMERASE"/>
    <property type="match status" value="1"/>
</dbReference>
<evidence type="ECO:0000256" key="2">
    <source>
        <dbReference type="ARBA" id="ARBA00022801"/>
    </source>
</evidence>
<accession>A0A7W2Q0D8</accession>
<keyword evidence="4" id="KW-0067">ATP-binding</keyword>
<organism evidence="6 7">
    <name type="scientific">Pseudomonas mosselii</name>
    <dbReference type="NCBI Taxonomy" id="78327"/>
    <lineage>
        <taxon>Bacteria</taxon>
        <taxon>Pseudomonadati</taxon>
        <taxon>Pseudomonadota</taxon>
        <taxon>Gammaproteobacteria</taxon>
        <taxon>Pseudomonadales</taxon>
        <taxon>Pseudomonadaceae</taxon>
        <taxon>Pseudomonas</taxon>
    </lineage>
</organism>
<protein>
    <submittedName>
        <fullName evidence="6">DEAD/DEAH box helicase</fullName>
    </submittedName>
</protein>
<evidence type="ECO:0000256" key="3">
    <source>
        <dbReference type="ARBA" id="ARBA00022806"/>
    </source>
</evidence>
<dbReference type="Pfam" id="PF00270">
    <property type="entry name" value="DEAD"/>
    <property type="match status" value="1"/>
</dbReference>
<dbReference type="PANTHER" id="PTHR47961">
    <property type="entry name" value="DNA POLYMERASE THETA, PUTATIVE (AFU_ORTHOLOGUE AFUA_1G05260)-RELATED"/>
    <property type="match status" value="1"/>
</dbReference>
<evidence type="ECO:0000259" key="5">
    <source>
        <dbReference type="PROSITE" id="PS51192"/>
    </source>
</evidence>
<dbReference type="SMART" id="SM00490">
    <property type="entry name" value="HELICc"/>
    <property type="match status" value="1"/>
</dbReference>
<evidence type="ECO:0000313" key="6">
    <source>
        <dbReference type="EMBL" id="MBA6067549.1"/>
    </source>
</evidence>
<dbReference type="GO" id="GO:0016787">
    <property type="term" value="F:hydrolase activity"/>
    <property type="evidence" value="ECO:0007669"/>
    <property type="project" value="UniProtKB-KW"/>
</dbReference>
<dbReference type="EMBL" id="JACGDE010000018">
    <property type="protein sequence ID" value="MBA6067549.1"/>
    <property type="molecule type" value="Genomic_DNA"/>
</dbReference>
<keyword evidence="3 6" id="KW-0347">Helicase</keyword>
<dbReference type="SMART" id="SM00487">
    <property type="entry name" value="DEXDc"/>
    <property type="match status" value="1"/>
</dbReference>
<dbReference type="InterPro" id="IPR014001">
    <property type="entry name" value="Helicase_ATP-bd"/>
</dbReference>
<gene>
    <name evidence="6" type="ORF">H4C75_22700</name>
</gene>
<evidence type="ECO:0000256" key="1">
    <source>
        <dbReference type="ARBA" id="ARBA00022741"/>
    </source>
</evidence>
<dbReference type="InterPro" id="IPR050474">
    <property type="entry name" value="Hel308_SKI2-like"/>
</dbReference>
<dbReference type="AlphaFoldDB" id="A0A7W2Q0D8"/>
<dbReference type="GO" id="GO:0003676">
    <property type="term" value="F:nucleic acid binding"/>
    <property type="evidence" value="ECO:0007669"/>
    <property type="project" value="InterPro"/>
</dbReference>